<feature type="transmembrane region" description="Helical" evidence="1">
    <location>
        <begin position="125"/>
        <end position="148"/>
    </location>
</feature>
<sequence length="150" mass="17367">MCPWMHIFTCFIPTIRSPLFILITCRRFPPFTEHKGVCATRTGMYARVLESTRSRGSWRLRLSASLEKMRCFIGELLGYCDVTCDRGHEVDGNVWYADRYLYPNHWQPGSGVHARLVDDGDSYTWLNAFVASALLPVFMLMVMFLVYVKL</sequence>
<reference evidence="3" key="1">
    <citation type="journal article" date="2012" name="Proc. Natl. Acad. Sci. U.S.A.">
        <title>Antigenic diversity is generated by distinct evolutionary mechanisms in African trypanosome species.</title>
        <authorList>
            <person name="Jackson A.P."/>
            <person name="Berry A."/>
            <person name="Aslett M."/>
            <person name="Allison H.C."/>
            <person name="Burton P."/>
            <person name="Vavrova-Anderson J."/>
            <person name="Brown R."/>
            <person name="Browne H."/>
            <person name="Corton N."/>
            <person name="Hauser H."/>
            <person name="Gamble J."/>
            <person name="Gilderthorp R."/>
            <person name="Marcello L."/>
            <person name="McQuillan J."/>
            <person name="Otto T.D."/>
            <person name="Quail M.A."/>
            <person name="Sanders M.J."/>
            <person name="van Tonder A."/>
            <person name="Ginger M.L."/>
            <person name="Field M.C."/>
            <person name="Barry J.D."/>
            <person name="Hertz-Fowler C."/>
            <person name="Berriman M."/>
        </authorList>
    </citation>
    <scope>NUCLEOTIDE SEQUENCE</scope>
    <source>
        <strain evidence="3">IL3000</strain>
    </source>
</reference>
<organism evidence="3">
    <name type="scientific">Trypanosoma congolense (strain IL3000)</name>
    <dbReference type="NCBI Taxonomy" id="1068625"/>
    <lineage>
        <taxon>Eukaryota</taxon>
        <taxon>Discoba</taxon>
        <taxon>Euglenozoa</taxon>
        <taxon>Kinetoplastea</taxon>
        <taxon>Metakinetoplastina</taxon>
        <taxon>Trypanosomatida</taxon>
        <taxon>Trypanosomatidae</taxon>
        <taxon>Trypanosoma</taxon>
        <taxon>Nannomonas</taxon>
    </lineage>
</organism>
<name>G0UX14_TRYCI</name>
<dbReference type="EMBL" id="HE575323">
    <property type="protein sequence ID" value="CCC93931.1"/>
    <property type="molecule type" value="Genomic_DNA"/>
</dbReference>
<dbReference type="VEuPathDB" id="TriTrypDB:TcIL3000_10_7040"/>
<evidence type="ECO:0000256" key="2">
    <source>
        <dbReference type="SAM" id="SignalP"/>
    </source>
</evidence>
<dbReference type="AlphaFoldDB" id="G0UX14"/>
<feature type="chain" id="PRO_5003410460" evidence="2">
    <location>
        <begin position="18"/>
        <end position="150"/>
    </location>
</feature>
<keyword evidence="1" id="KW-1133">Transmembrane helix</keyword>
<feature type="signal peptide" evidence="2">
    <location>
        <begin position="1"/>
        <end position="17"/>
    </location>
</feature>
<keyword evidence="2" id="KW-0732">Signal</keyword>
<accession>G0UX14</accession>
<keyword evidence="1" id="KW-0812">Transmembrane</keyword>
<keyword evidence="1" id="KW-0472">Membrane</keyword>
<proteinExistence type="predicted"/>
<gene>
    <name evidence="3" type="ORF">TCIL3000_10_7040</name>
</gene>
<evidence type="ECO:0000256" key="1">
    <source>
        <dbReference type="SAM" id="Phobius"/>
    </source>
</evidence>
<evidence type="ECO:0000313" key="3">
    <source>
        <dbReference type="EMBL" id="CCC93931.1"/>
    </source>
</evidence>
<protein>
    <submittedName>
        <fullName evidence="3">Uncharacterized protein</fullName>
    </submittedName>
</protein>